<feature type="site" description="Interaction with substrate tRNA" evidence="10">
    <location>
        <position position="99"/>
    </location>
</feature>
<gene>
    <name evidence="10 14" type="primary">miaA</name>
    <name evidence="14" type="ORF">DXA39_05195</name>
</gene>
<comment type="function">
    <text evidence="2 10 12">Catalyzes the transfer of a dimethylallyl group onto the adenine at position 37 in tRNAs that read codons beginning with uridine, leading to the formation of N6-(dimethylallyl)adenosine (i(6)A).</text>
</comment>
<protein>
    <recommendedName>
        <fullName evidence="10">tRNA dimethylallyltransferase</fullName>
        <ecNumber evidence="10">2.5.1.75</ecNumber>
    </recommendedName>
    <alternativeName>
        <fullName evidence="10">Dimethylallyl diphosphate:tRNA dimethylallyltransferase</fullName>
        <shortName evidence="10">DMAPP:tRNA dimethylallyltransferase</shortName>
        <shortName evidence="10">DMATase</shortName>
    </alternativeName>
    <alternativeName>
        <fullName evidence="10">Isopentenyl-diphosphate:tRNA isopentenyltransferase</fullName>
        <shortName evidence="10">IPP transferase</shortName>
        <shortName evidence="10">IPPT</shortName>
        <shortName evidence="10">IPTase</shortName>
    </alternativeName>
</protein>
<dbReference type="EC" id="2.5.1.75" evidence="10"/>
<dbReference type="RefSeq" id="WP_117521660.1">
    <property type="nucleotide sequence ID" value="NZ_QVEU01000003.1"/>
</dbReference>
<evidence type="ECO:0000256" key="12">
    <source>
        <dbReference type="RuleBase" id="RU003784"/>
    </source>
</evidence>
<dbReference type="OrthoDB" id="9776390at2"/>
<comment type="catalytic activity">
    <reaction evidence="9 10 11">
        <text>adenosine(37) in tRNA + dimethylallyl diphosphate = N(6)-dimethylallyladenosine(37) in tRNA + diphosphate</text>
        <dbReference type="Rhea" id="RHEA:26482"/>
        <dbReference type="Rhea" id="RHEA-COMP:10162"/>
        <dbReference type="Rhea" id="RHEA-COMP:10375"/>
        <dbReference type="ChEBI" id="CHEBI:33019"/>
        <dbReference type="ChEBI" id="CHEBI:57623"/>
        <dbReference type="ChEBI" id="CHEBI:74411"/>
        <dbReference type="ChEBI" id="CHEBI:74415"/>
        <dbReference type="EC" id="2.5.1.75"/>
    </reaction>
</comment>
<keyword evidence="15" id="KW-1185">Reference proteome</keyword>
<evidence type="ECO:0000256" key="5">
    <source>
        <dbReference type="ARBA" id="ARBA00022694"/>
    </source>
</evidence>
<accession>A0A3E2TIT5</accession>
<feature type="region of interest" description="Interaction with substrate tRNA" evidence="10">
    <location>
        <begin position="35"/>
        <end position="38"/>
    </location>
</feature>
<dbReference type="InterPro" id="IPR039657">
    <property type="entry name" value="Dimethylallyltransferase"/>
</dbReference>
<dbReference type="HAMAP" id="MF_00185">
    <property type="entry name" value="IPP_trans"/>
    <property type="match status" value="1"/>
</dbReference>
<comment type="caution">
    <text evidence="10">Lacks conserved residue(s) required for the propagation of feature annotation.</text>
</comment>
<keyword evidence="7 10" id="KW-0067">ATP-binding</keyword>
<dbReference type="InterPro" id="IPR018022">
    <property type="entry name" value="IPT"/>
</dbReference>
<evidence type="ECO:0000256" key="1">
    <source>
        <dbReference type="ARBA" id="ARBA00001946"/>
    </source>
</evidence>
<name>A0A3E2TIT5_9FIRM</name>
<dbReference type="PANTHER" id="PTHR11088">
    <property type="entry name" value="TRNA DIMETHYLALLYLTRANSFERASE"/>
    <property type="match status" value="1"/>
</dbReference>
<keyword evidence="4 10" id="KW-0808">Transferase</keyword>
<evidence type="ECO:0000256" key="8">
    <source>
        <dbReference type="ARBA" id="ARBA00022842"/>
    </source>
</evidence>
<sequence length="315" mass="36591">MKDKLIIITGPTASGKSDIAIKVAKTFNGEVISCDSQQIYKDMDIGTNKESDFRGIKHHMIDIINPNENFTVEDFSSLVKPIVHDINNNGNIPILTGGTGFYIDSLLFEMNYGNTPKDPKIRKKLQDISDLKGNSFLYNKLKELDPKTADKYHENESQRIIRALEIYEMTGKKPSELRKGERVLNNTIDPILFFLNYEDRSKLYENINNRVIKMLDAGLINEFVSVIKKYKLTKDSQSMAAIGYKELFPYFDKEIDIDELIDLIQKNTRHYAKRQITWMKRYKLYNFTHEIMMDNLNKDDANDIIISIIKDVYEF</sequence>
<evidence type="ECO:0000256" key="4">
    <source>
        <dbReference type="ARBA" id="ARBA00022679"/>
    </source>
</evidence>
<evidence type="ECO:0000256" key="10">
    <source>
        <dbReference type="HAMAP-Rule" id="MF_00185"/>
    </source>
</evidence>
<dbReference type="Gene3D" id="3.40.50.300">
    <property type="entry name" value="P-loop containing nucleotide triphosphate hydrolases"/>
    <property type="match status" value="1"/>
</dbReference>
<comment type="subunit">
    <text evidence="10">Monomer.</text>
</comment>
<dbReference type="EMBL" id="QVEU01000003">
    <property type="protein sequence ID" value="RGB76567.1"/>
    <property type="molecule type" value="Genomic_DNA"/>
</dbReference>
<dbReference type="GO" id="GO:0052381">
    <property type="term" value="F:tRNA dimethylallyltransferase activity"/>
    <property type="evidence" value="ECO:0007669"/>
    <property type="project" value="UniProtKB-UniRule"/>
</dbReference>
<dbReference type="SUPFAM" id="SSF52540">
    <property type="entry name" value="P-loop containing nucleoside triphosphate hydrolases"/>
    <property type="match status" value="2"/>
</dbReference>
<evidence type="ECO:0000256" key="9">
    <source>
        <dbReference type="ARBA" id="ARBA00049563"/>
    </source>
</evidence>
<comment type="similarity">
    <text evidence="3 10 13">Belongs to the IPP transferase family.</text>
</comment>
<dbReference type="Proteomes" id="UP000261011">
    <property type="component" value="Unassembled WGS sequence"/>
</dbReference>
<feature type="binding site" evidence="10">
    <location>
        <begin position="10"/>
        <end position="17"/>
    </location>
    <ligand>
        <name>ATP</name>
        <dbReference type="ChEBI" id="CHEBI:30616"/>
    </ligand>
</feature>
<evidence type="ECO:0000256" key="6">
    <source>
        <dbReference type="ARBA" id="ARBA00022741"/>
    </source>
</evidence>
<evidence type="ECO:0000313" key="14">
    <source>
        <dbReference type="EMBL" id="RGB76567.1"/>
    </source>
</evidence>
<dbReference type="InterPro" id="IPR027417">
    <property type="entry name" value="P-loop_NTPase"/>
</dbReference>
<evidence type="ECO:0000313" key="15">
    <source>
        <dbReference type="Proteomes" id="UP000261011"/>
    </source>
</evidence>
<reference evidence="14 15" key="1">
    <citation type="submission" date="2018-08" db="EMBL/GenBank/DDBJ databases">
        <title>A genome reference for cultivated species of the human gut microbiota.</title>
        <authorList>
            <person name="Zou Y."/>
            <person name="Xue W."/>
            <person name="Luo G."/>
        </authorList>
    </citation>
    <scope>NUCLEOTIDE SEQUENCE [LARGE SCALE GENOMIC DNA]</scope>
    <source>
        <strain evidence="14 15">OF01-3</strain>
    </source>
</reference>
<keyword evidence="8 10" id="KW-0460">Magnesium</keyword>
<comment type="cofactor">
    <cofactor evidence="1 10">
        <name>Mg(2+)</name>
        <dbReference type="ChEBI" id="CHEBI:18420"/>
    </cofactor>
</comment>
<dbReference type="GO" id="GO:0005524">
    <property type="term" value="F:ATP binding"/>
    <property type="evidence" value="ECO:0007669"/>
    <property type="project" value="UniProtKB-UniRule"/>
</dbReference>
<dbReference type="PANTHER" id="PTHR11088:SF60">
    <property type="entry name" value="TRNA DIMETHYLALLYLTRANSFERASE"/>
    <property type="match status" value="1"/>
</dbReference>
<evidence type="ECO:0000256" key="11">
    <source>
        <dbReference type="RuleBase" id="RU003783"/>
    </source>
</evidence>
<organism evidence="14 15">
    <name type="scientific">Anaerococcus nagyae</name>
    <dbReference type="NCBI Taxonomy" id="1755241"/>
    <lineage>
        <taxon>Bacteria</taxon>
        <taxon>Bacillati</taxon>
        <taxon>Bacillota</taxon>
        <taxon>Tissierellia</taxon>
        <taxon>Tissierellales</taxon>
        <taxon>Peptoniphilaceae</taxon>
        <taxon>Anaerococcus</taxon>
    </lineage>
</organism>
<feature type="binding site" evidence="10">
    <location>
        <begin position="12"/>
        <end position="17"/>
    </location>
    <ligand>
        <name>substrate</name>
    </ligand>
</feature>
<dbReference type="Pfam" id="PF01715">
    <property type="entry name" value="IPPT"/>
    <property type="match status" value="1"/>
</dbReference>
<keyword evidence="5 10" id="KW-0819">tRNA processing</keyword>
<dbReference type="Gene3D" id="1.10.20.140">
    <property type="match status" value="1"/>
</dbReference>
<dbReference type="AlphaFoldDB" id="A0A3E2TIT5"/>
<evidence type="ECO:0000256" key="3">
    <source>
        <dbReference type="ARBA" id="ARBA00005842"/>
    </source>
</evidence>
<feature type="site" description="Interaction with substrate tRNA" evidence="10">
    <location>
        <position position="122"/>
    </location>
</feature>
<keyword evidence="6 10" id="KW-0547">Nucleotide-binding</keyword>
<evidence type="ECO:0000256" key="7">
    <source>
        <dbReference type="ARBA" id="ARBA00022840"/>
    </source>
</evidence>
<dbReference type="NCBIfam" id="TIGR00174">
    <property type="entry name" value="miaA"/>
    <property type="match status" value="1"/>
</dbReference>
<evidence type="ECO:0000256" key="13">
    <source>
        <dbReference type="RuleBase" id="RU003785"/>
    </source>
</evidence>
<feature type="region of interest" description="Interaction with substrate tRNA" evidence="10">
    <location>
        <begin position="158"/>
        <end position="162"/>
    </location>
</feature>
<evidence type="ECO:0000256" key="2">
    <source>
        <dbReference type="ARBA" id="ARBA00003213"/>
    </source>
</evidence>
<proteinExistence type="inferred from homology"/>
<comment type="caution">
    <text evidence="14">The sequence shown here is derived from an EMBL/GenBank/DDBJ whole genome shotgun (WGS) entry which is preliminary data.</text>
</comment>
<dbReference type="GO" id="GO:0006400">
    <property type="term" value="P:tRNA modification"/>
    <property type="evidence" value="ECO:0007669"/>
    <property type="project" value="TreeGrafter"/>
</dbReference>